<accession>A0A511M757</accession>
<dbReference type="NCBIfam" id="NF033179">
    <property type="entry name" value="TnsA_like_Actin"/>
    <property type="match status" value="1"/>
</dbReference>
<evidence type="ECO:0000313" key="2">
    <source>
        <dbReference type="Proteomes" id="UP000321424"/>
    </source>
</evidence>
<comment type="caution">
    <text evidence="1">The sequence shown here is derived from an EMBL/GenBank/DDBJ whole genome shotgun (WGS) entry which is preliminary data.</text>
</comment>
<proteinExistence type="predicted"/>
<organism evidence="1 2">
    <name type="scientific">Nocardia ninae NBRC 108245</name>
    <dbReference type="NCBI Taxonomy" id="1210091"/>
    <lineage>
        <taxon>Bacteria</taxon>
        <taxon>Bacillati</taxon>
        <taxon>Actinomycetota</taxon>
        <taxon>Actinomycetes</taxon>
        <taxon>Mycobacteriales</taxon>
        <taxon>Nocardiaceae</taxon>
        <taxon>Nocardia</taxon>
    </lineage>
</organism>
<dbReference type="OrthoDB" id="3403133at2"/>
<dbReference type="InterPro" id="IPR048000">
    <property type="entry name" value="TnsA-like"/>
</dbReference>
<keyword evidence="2" id="KW-1185">Reference proteome</keyword>
<sequence length="248" mass="27487">MTSAALDLGVVGHGGFEVEFRTADGGRARGSLAMCWSDLLNRGGLPVRSFPSYRGQRNCSGWWWLSHTGTHVGYESWLERDNLMVLDADPDVVSVVSQPFWLHWFDADRPKRHAPDFLVRHRDGTVAVIDVRADDRVEVDDVAVFAMTGRACESVGWGYRRVGTVDPVLAANLRWLSGYRHPRNRSDSAAANLMAAFRCGRPLLEGCCEVGDPIEVLPTLFHLLWTGSLVVDLLTLPLDAWTSVRSGP</sequence>
<dbReference type="EMBL" id="BJXA01000003">
    <property type="protein sequence ID" value="GEM36462.1"/>
    <property type="molecule type" value="Genomic_DNA"/>
</dbReference>
<dbReference type="AlphaFoldDB" id="A0A511M757"/>
<protein>
    <recommendedName>
        <fullName evidence="3">TnsA endonuclease N-terminal domain-containing protein</fullName>
    </recommendedName>
</protein>
<evidence type="ECO:0000313" key="1">
    <source>
        <dbReference type="EMBL" id="GEM36462.1"/>
    </source>
</evidence>
<evidence type="ECO:0008006" key="3">
    <source>
        <dbReference type="Google" id="ProtNLM"/>
    </source>
</evidence>
<gene>
    <name evidence="1" type="ORF">NN4_09810</name>
</gene>
<name>A0A511M757_9NOCA</name>
<reference evidence="1 2" key="1">
    <citation type="submission" date="2019-07" db="EMBL/GenBank/DDBJ databases">
        <title>Whole genome shotgun sequence of Nocardia ninae NBRC 108245.</title>
        <authorList>
            <person name="Hosoyama A."/>
            <person name="Uohara A."/>
            <person name="Ohji S."/>
            <person name="Ichikawa N."/>
        </authorList>
    </citation>
    <scope>NUCLEOTIDE SEQUENCE [LARGE SCALE GENOMIC DNA]</scope>
    <source>
        <strain evidence="1 2">NBRC 108245</strain>
    </source>
</reference>
<dbReference type="Proteomes" id="UP000321424">
    <property type="component" value="Unassembled WGS sequence"/>
</dbReference>